<organism evidence="2">
    <name type="scientific">Streptomyces sp. R44</name>
    <dbReference type="NCBI Taxonomy" id="3238633"/>
    <lineage>
        <taxon>Bacteria</taxon>
        <taxon>Bacillati</taxon>
        <taxon>Actinomycetota</taxon>
        <taxon>Actinomycetes</taxon>
        <taxon>Kitasatosporales</taxon>
        <taxon>Streptomycetaceae</taxon>
        <taxon>Streptomyces</taxon>
    </lineage>
</organism>
<keyword evidence="1" id="KW-0812">Transmembrane</keyword>
<sequence>MARRALAGRPLQPCVELLRPEGMRENAPGRTGIKPKGERRARCFLAGLGAAIGLAVWAPRAAFSIDGGFEGHARDLSVVFVDLPLILLGGALVPLFSWALAIRRVPPWAAAVAALAVLALGVWGLTEWWTPRQHPDPGYDIPGM</sequence>
<dbReference type="RefSeq" id="WP_369148654.1">
    <property type="nucleotide sequence ID" value="NZ_CP163444.1"/>
</dbReference>
<feature type="transmembrane region" description="Helical" evidence="1">
    <location>
        <begin position="83"/>
        <end position="101"/>
    </location>
</feature>
<proteinExistence type="predicted"/>
<keyword evidence="1" id="KW-0472">Membrane</keyword>
<dbReference type="AlphaFoldDB" id="A0AB39TB69"/>
<dbReference type="EMBL" id="CP163444">
    <property type="protein sequence ID" value="XDQ76102.1"/>
    <property type="molecule type" value="Genomic_DNA"/>
</dbReference>
<evidence type="ECO:0000313" key="2">
    <source>
        <dbReference type="EMBL" id="XDQ76102.1"/>
    </source>
</evidence>
<evidence type="ECO:0000256" key="1">
    <source>
        <dbReference type="SAM" id="Phobius"/>
    </source>
</evidence>
<protein>
    <submittedName>
        <fullName evidence="2">Uncharacterized protein</fullName>
    </submittedName>
</protein>
<gene>
    <name evidence="2" type="ORF">AB5J54_38800</name>
</gene>
<keyword evidence="1" id="KW-1133">Transmembrane helix</keyword>
<accession>A0AB39TB69</accession>
<feature type="transmembrane region" description="Helical" evidence="1">
    <location>
        <begin position="43"/>
        <end position="63"/>
    </location>
</feature>
<reference evidence="2" key="1">
    <citation type="submission" date="2024-07" db="EMBL/GenBank/DDBJ databases">
        <authorList>
            <person name="Yu S.T."/>
        </authorList>
    </citation>
    <scope>NUCLEOTIDE SEQUENCE</scope>
    <source>
        <strain evidence="2">R44</strain>
    </source>
</reference>
<name>A0AB39TB69_9ACTN</name>
<feature type="transmembrane region" description="Helical" evidence="1">
    <location>
        <begin position="108"/>
        <end position="126"/>
    </location>
</feature>